<dbReference type="RefSeq" id="WP_189646237.1">
    <property type="nucleotide sequence ID" value="NZ_BMRC01000002.1"/>
</dbReference>
<keyword evidence="3" id="KW-1185">Reference proteome</keyword>
<evidence type="ECO:0000313" key="3">
    <source>
        <dbReference type="Proteomes" id="UP001589647"/>
    </source>
</evidence>
<accession>A0ABV5IG99</accession>
<proteinExistence type="predicted"/>
<gene>
    <name evidence="2" type="ORF">ACFFV7_17985</name>
</gene>
<name>A0ABV5IG99_9ACTN</name>
<protein>
    <submittedName>
        <fullName evidence="2">Uncharacterized protein</fullName>
    </submittedName>
</protein>
<dbReference type="Proteomes" id="UP001589647">
    <property type="component" value="Unassembled WGS sequence"/>
</dbReference>
<organism evidence="2 3">
    <name type="scientific">Nonomuraea spiralis</name>
    <dbReference type="NCBI Taxonomy" id="46182"/>
    <lineage>
        <taxon>Bacteria</taxon>
        <taxon>Bacillati</taxon>
        <taxon>Actinomycetota</taxon>
        <taxon>Actinomycetes</taxon>
        <taxon>Streptosporangiales</taxon>
        <taxon>Streptosporangiaceae</taxon>
        <taxon>Nonomuraea</taxon>
    </lineage>
</organism>
<evidence type="ECO:0000313" key="2">
    <source>
        <dbReference type="EMBL" id="MFB9203095.1"/>
    </source>
</evidence>
<reference evidence="2 3" key="1">
    <citation type="submission" date="2024-09" db="EMBL/GenBank/DDBJ databases">
        <authorList>
            <person name="Sun Q."/>
            <person name="Mori K."/>
        </authorList>
    </citation>
    <scope>NUCLEOTIDE SEQUENCE [LARGE SCALE GENOMIC DNA]</scope>
    <source>
        <strain evidence="2 3">CCM 3426</strain>
    </source>
</reference>
<feature type="compositionally biased region" description="Pro residues" evidence="1">
    <location>
        <begin position="220"/>
        <end position="230"/>
    </location>
</feature>
<feature type="compositionally biased region" description="Low complexity" evidence="1">
    <location>
        <begin position="98"/>
        <end position="108"/>
    </location>
</feature>
<sequence>MPMDDVGRLLDTLDDGYAEATGEQPAVPAVDPGIEVMPGTGTYHRPSQHGQQQPPQPAPDERPTASLGPNDVLVARGPAPQDKLVASYSETTGPRETPPYGGTPFTGPQYVEQPPYPGDPLSGPHYSGDPLSGPQYTGDPFSGPQYTGDAFSGPQYTGDPFTGPQYVENEPVYQLPGDQRRSTPPLSTDPLGFPSQAAEPFPPAQQQYPADPYGSYQQPQPQPQAQPQSPPQSTAGLGTPMHGIPGAGRRHNPAPAQDSYDSYDSYGSSDAYQQGYQQTPPANPVDPLLALGRQEQYPPQSSDPNMGRPYVADPLFSTGERLRPDQQQDYGDGRDRREW</sequence>
<feature type="region of interest" description="Disordered" evidence="1">
    <location>
        <begin position="1"/>
        <end position="339"/>
    </location>
</feature>
<feature type="compositionally biased region" description="Low complexity" evidence="1">
    <location>
        <begin position="194"/>
        <end position="219"/>
    </location>
</feature>
<feature type="compositionally biased region" description="Low complexity" evidence="1">
    <location>
        <begin position="258"/>
        <end position="272"/>
    </location>
</feature>
<feature type="compositionally biased region" description="Basic and acidic residues" evidence="1">
    <location>
        <begin position="320"/>
        <end position="339"/>
    </location>
</feature>
<dbReference type="EMBL" id="JBHMEI010000013">
    <property type="protein sequence ID" value="MFB9203095.1"/>
    <property type="molecule type" value="Genomic_DNA"/>
</dbReference>
<comment type="caution">
    <text evidence="2">The sequence shown here is derived from an EMBL/GenBank/DDBJ whole genome shotgun (WGS) entry which is preliminary data.</text>
</comment>
<evidence type="ECO:0000256" key="1">
    <source>
        <dbReference type="SAM" id="MobiDB-lite"/>
    </source>
</evidence>